<evidence type="ECO:0000259" key="5">
    <source>
        <dbReference type="Pfam" id="PF07715"/>
    </source>
</evidence>
<comment type="caution">
    <text evidence="6">The sequence shown here is derived from an EMBL/GenBank/DDBJ whole genome shotgun (WGS) entry which is preliminary data.</text>
</comment>
<evidence type="ECO:0000313" key="7">
    <source>
        <dbReference type="Proteomes" id="UP001284033"/>
    </source>
</evidence>
<evidence type="ECO:0000256" key="4">
    <source>
        <dbReference type="SAM" id="SignalP"/>
    </source>
</evidence>
<evidence type="ECO:0000256" key="1">
    <source>
        <dbReference type="ARBA" id="ARBA00004442"/>
    </source>
</evidence>
<keyword evidence="2" id="KW-0472">Membrane</keyword>
<dbReference type="Pfam" id="PF07715">
    <property type="entry name" value="Plug"/>
    <property type="match status" value="1"/>
</dbReference>
<dbReference type="EMBL" id="JAQZHK010000007">
    <property type="protein sequence ID" value="MDY3513272.1"/>
    <property type="molecule type" value="Genomic_DNA"/>
</dbReference>
<dbReference type="PANTHER" id="PTHR40980:SF4">
    <property type="entry name" value="TONB-DEPENDENT RECEPTOR-LIKE BETA-BARREL DOMAIN-CONTAINING PROTEIN"/>
    <property type="match status" value="1"/>
</dbReference>
<evidence type="ECO:0000256" key="2">
    <source>
        <dbReference type="ARBA" id="ARBA00023136"/>
    </source>
</evidence>
<dbReference type="Proteomes" id="UP001284033">
    <property type="component" value="Unassembled WGS sequence"/>
</dbReference>
<comment type="subcellular location">
    <subcellularLocation>
        <location evidence="1">Cell outer membrane</location>
    </subcellularLocation>
</comment>
<evidence type="ECO:0000313" key="6">
    <source>
        <dbReference type="EMBL" id="MDY3513272.1"/>
    </source>
</evidence>
<keyword evidence="3" id="KW-0998">Cell outer membrane</keyword>
<organism evidence="6 7">
    <name type="scientific">Riemerella anatipestifer</name>
    <name type="common">Moraxella anatipestifer</name>
    <dbReference type="NCBI Taxonomy" id="34085"/>
    <lineage>
        <taxon>Bacteria</taxon>
        <taxon>Pseudomonadati</taxon>
        <taxon>Bacteroidota</taxon>
        <taxon>Flavobacteriia</taxon>
        <taxon>Flavobacteriales</taxon>
        <taxon>Weeksellaceae</taxon>
        <taxon>Riemerella</taxon>
    </lineage>
</organism>
<feature type="domain" description="TonB-dependent receptor plug" evidence="5">
    <location>
        <begin position="58"/>
        <end position="155"/>
    </location>
</feature>
<dbReference type="RefSeq" id="WP_049354273.1">
    <property type="nucleotide sequence ID" value="NZ_CP031845.1"/>
</dbReference>
<feature type="signal peptide" evidence="4">
    <location>
        <begin position="1"/>
        <end position="22"/>
    </location>
</feature>
<protein>
    <submittedName>
        <fullName evidence="6">TonB-dependent receptor</fullName>
    </submittedName>
</protein>
<sequence>MKYHKLSLAVLFLCSSTTFVLGQEVKKDSIKNEKKIDGVQLKATINKKTETAVLQAVKKSSVQVQAMGSEEISRKGISNVEQSLTKITGVNTVEGKGLFVRGLEERYNTLLINGLGSPSNNPFQKIIALKQFPTDVVGKLNIYKTFNSNLYADFAGATFDIETLSYDKPFTKVEFSIGFNSQTTFRDRFKISENANTIDGYLGLNYRNRQLPSEVKGFRPSNYIFNGQESVSSFKDSWNVDNIKALPNTGLSFTTAQRFKAGSGRIGLLLSLNQANKYQYQEGHNNLFLFSGSNITYNNKLYQKEYEYETESSALLGLGYKNKGTDVMLNAIFLQNSTNIIQDNIGYVDQGNSGEGLFRVNQQDISRFTDIQLIASQKLGKRHLIKVGGSWVNNIYQQPDRKIFSGTPETPHNYDRIRLSYGGNNLIRQYLDVNGKNYLSAFAEYKLSLGEKNDRKSYPIELSLGYNGFMDRRSTSYRFIYSVFNNSASPNGRTVIINPDTPQDTFNQSTLNGFFNYREGSNVVYRNNIYQFVNAGYTSLNYKPNDTWDIILGGRIENNMNITRYKELSNSINGKFLNLTRNQYYILPSLSVKKELNSKTNLRFAFSKTITRPILIEYMPITYINPNNENILGNPRLTNSENYNFDLKYELFPTKDEMFAFGIFGKKIINAIEKSYTASANSNGQTITFFNATEANLAGVELEGIINLKRISESLSSFSLGTNATLMYSDVKRSSLQKEQESNRQRGLKRGLQGAAPWTLNADLKYETKNAKNLTQTASLVYNVSGSKIHTLGSIGVDHIYERPFHKLDFVYQKELSKQWKTKFSIINILNTQYRLEYGNNSDVEVRADSFVHTDYRRGTNFNLSVEYTF</sequence>
<dbReference type="PANTHER" id="PTHR40980">
    <property type="entry name" value="PLUG DOMAIN-CONTAINING PROTEIN"/>
    <property type="match status" value="1"/>
</dbReference>
<accession>A0AAP6HEY6</accession>
<dbReference type="InterPro" id="IPR012910">
    <property type="entry name" value="Plug_dom"/>
</dbReference>
<dbReference type="InterPro" id="IPR036942">
    <property type="entry name" value="Beta-barrel_TonB_sf"/>
</dbReference>
<evidence type="ECO:0000256" key="3">
    <source>
        <dbReference type="ARBA" id="ARBA00023237"/>
    </source>
</evidence>
<dbReference type="InterPro" id="IPR037066">
    <property type="entry name" value="Plug_dom_sf"/>
</dbReference>
<name>A0AAP6HEY6_RIEAN</name>
<keyword evidence="6" id="KW-0675">Receptor</keyword>
<dbReference type="GO" id="GO:0009279">
    <property type="term" value="C:cell outer membrane"/>
    <property type="evidence" value="ECO:0007669"/>
    <property type="project" value="UniProtKB-SubCell"/>
</dbReference>
<reference evidence="6" key="1">
    <citation type="submission" date="2023-01" db="EMBL/GenBank/DDBJ databases">
        <title>Genome-based studies on antimicrobial resistance profiles of Riemerella anatipestifer in China, 1994 to 2021.</title>
        <authorList>
            <person name="Yang Z."/>
            <person name="Zhu D."/>
        </authorList>
    </citation>
    <scope>NUCLEOTIDE SEQUENCE</scope>
    <source>
        <strain evidence="6">RCAD1218</strain>
    </source>
</reference>
<gene>
    <name evidence="6" type="ORF">PG303_08605</name>
</gene>
<dbReference type="Gene3D" id="2.170.130.10">
    <property type="entry name" value="TonB-dependent receptor, plug domain"/>
    <property type="match status" value="1"/>
</dbReference>
<feature type="chain" id="PRO_5042857553" evidence="4">
    <location>
        <begin position="23"/>
        <end position="870"/>
    </location>
</feature>
<keyword evidence="4" id="KW-0732">Signal</keyword>
<proteinExistence type="predicted"/>
<dbReference type="SUPFAM" id="SSF56935">
    <property type="entry name" value="Porins"/>
    <property type="match status" value="1"/>
</dbReference>
<dbReference type="Gene3D" id="2.40.170.20">
    <property type="entry name" value="TonB-dependent receptor, beta-barrel domain"/>
    <property type="match status" value="1"/>
</dbReference>
<dbReference type="AlphaFoldDB" id="A0AAP6HEY6"/>